<accession>W7Y3E2</accession>
<dbReference type="Pfam" id="PF00581">
    <property type="entry name" value="Rhodanese"/>
    <property type="match status" value="1"/>
</dbReference>
<dbReference type="InterPro" id="IPR001763">
    <property type="entry name" value="Rhodanese-like_dom"/>
</dbReference>
<dbReference type="SUPFAM" id="SSF52821">
    <property type="entry name" value="Rhodanese/Cell cycle control phosphatase"/>
    <property type="match status" value="1"/>
</dbReference>
<dbReference type="eggNOG" id="COG2603">
    <property type="taxonomic scope" value="Bacteria"/>
</dbReference>
<dbReference type="RefSeq" id="WP_027473454.1">
    <property type="nucleotide sequence ID" value="NZ_BAMD01000005.1"/>
</dbReference>
<dbReference type="PANTHER" id="PTHR30401:SF0">
    <property type="entry name" value="TRNA 2-SELENOURIDINE SYNTHASE"/>
    <property type="match status" value="1"/>
</dbReference>
<keyword evidence="1" id="KW-0711">Selenium</keyword>
<dbReference type="Pfam" id="PF26341">
    <property type="entry name" value="AAA_SelU"/>
    <property type="match status" value="1"/>
</dbReference>
<dbReference type="GO" id="GO:0002098">
    <property type="term" value="P:tRNA wobble uridine modification"/>
    <property type="evidence" value="ECO:0007669"/>
    <property type="project" value="InterPro"/>
</dbReference>
<reference evidence="3 4" key="1">
    <citation type="journal article" date="2014" name="Genome Announc.">
        <title>Draft Genome Sequence of Cytophaga fermentans JCM 21142T, a Facultative Anaerobe Isolated from Marine Mud.</title>
        <authorList>
            <person name="Starns D."/>
            <person name="Oshima K."/>
            <person name="Suda W."/>
            <person name="Iino T."/>
            <person name="Yuki M."/>
            <person name="Inoue J."/>
            <person name="Kitamura K."/>
            <person name="Iida T."/>
            <person name="Darby A."/>
            <person name="Hattori M."/>
            <person name="Ohkuma M."/>
        </authorList>
    </citation>
    <scope>NUCLEOTIDE SEQUENCE [LARGE SCALE GENOMIC DNA]</scope>
    <source>
        <strain evidence="3 4">JCM 21142</strain>
    </source>
</reference>
<comment type="caution">
    <text evidence="3">The sequence shown here is derived from an EMBL/GenBank/DDBJ whole genome shotgun (WGS) entry which is preliminary data.</text>
</comment>
<dbReference type="OrthoDB" id="1450994at2"/>
<organism evidence="3 4">
    <name type="scientific">Saccharicrinis fermentans DSM 9555 = JCM 21142</name>
    <dbReference type="NCBI Taxonomy" id="869213"/>
    <lineage>
        <taxon>Bacteria</taxon>
        <taxon>Pseudomonadati</taxon>
        <taxon>Bacteroidota</taxon>
        <taxon>Bacteroidia</taxon>
        <taxon>Marinilabiliales</taxon>
        <taxon>Marinilabiliaceae</taxon>
        <taxon>Saccharicrinis</taxon>
    </lineage>
</organism>
<dbReference type="PANTHER" id="PTHR30401">
    <property type="entry name" value="TRNA 2-SELENOURIDINE SYNTHASE"/>
    <property type="match status" value="1"/>
</dbReference>
<sequence>MTDILINEYFSAYASYPVIDVRSPGEFKKGHIVGAYNIPLFTDAERAHVGTVYKQKGPDKAMSLGLEYVTPKLRWFVEQAALVAPQKKVVVHCWRGGMRSHAFAEHLEENGFEDVKVIEKGYKAFRNFVLDSFTVEMQLKVIGGYTGSGKTRILSRLKEEGCQVIDLEGLACHKGSAFGSIGEDDQPTVEQFENNLFDQWRMLDFNRPVYVEDESHNIGAVKIPMGLYEKMKDAKVYFLNIPKEKRALALVKEYAGIDDDLLKQGILKITKRLGGLVVKEALQALENKDYFKVAMLTLNYYDKAYWRGVQKRDRHKIVYCELTNCDPLVNAAYIKQHVNG</sequence>
<dbReference type="InterPro" id="IPR036873">
    <property type="entry name" value="Rhodanese-like_dom_sf"/>
</dbReference>
<dbReference type="PROSITE" id="PS50206">
    <property type="entry name" value="RHODANESE_3"/>
    <property type="match status" value="1"/>
</dbReference>
<proteinExistence type="predicted"/>
<keyword evidence="4" id="KW-1185">Reference proteome</keyword>
<dbReference type="Gene3D" id="3.40.250.10">
    <property type="entry name" value="Rhodanese-like domain"/>
    <property type="match status" value="1"/>
</dbReference>
<protein>
    <submittedName>
        <fullName evidence="3">tRNA 2-selenouridine synthase</fullName>
    </submittedName>
</protein>
<evidence type="ECO:0000313" key="3">
    <source>
        <dbReference type="EMBL" id="GAF02073.1"/>
    </source>
</evidence>
<dbReference type="NCBIfam" id="TIGR03167">
    <property type="entry name" value="tRNA_sel_U_synt"/>
    <property type="match status" value="1"/>
</dbReference>
<dbReference type="NCBIfam" id="NF008750">
    <property type="entry name" value="PRK11784.1-2"/>
    <property type="match status" value="1"/>
</dbReference>
<evidence type="ECO:0000256" key="1">
    <source>
        <dbReference type="ARBA" id="ARBA00023266"/>
    </source>
</evidence>
<feature type="domain" description="Rhodanese" evidence="2">
    <location>
        <begin position="12"/>
        <end position="134"/>
    </location>
</feature>
<dbReference type="STRING" id="869213.GCA_000517085_04173"/>
<evidence type="ECO:0000259" key="2">
    <source>
        <dbReference type="PROSITE" id="PS50206"/>
    </source>
</evidence>
<evidence type="ECO:0000313" key="4">
    <source>
        <dbReference type="Proteomes" id="UP000019402"/>
    </source>
</evidence>
<dbReference type="EMBL" id="BAMD01000005">
    <property type="protein sequence ID" value="GAF02073.1"/>
    <property type="molecule type" value="Genomic_DNA"/>
</dbReference>
<name>W7Y3E2_9BACT</name>
<dbReference type="Proteomes" id="UP000019402">
    <property type="component" value="Unassembled WGS sequence"/>
</dbReference>
<dbReference type="InterPro" id="IPR017582">
    <property type="entry name" value="SelU"/>
</dbReference>
<dbReference type="AlphaFoldDB" id="W7Y3E2"/>
<dbReference type="InterPro" id="IPR058840">
    <property type="entry name" value="AAA_SelU"/>
</dbReference>
<dbReference type="SMART" id="SM00450">
    <property type="entry name" value="RHOD"/>
    <property type="match status" value="1"/>
</dbReference>
<dbReference type="GO" id="GO:0043828">
    <property type="term" value="F:tRNA 2-selenouridine synthase activity"/>
    <property type="evidence" value="ECO:0007669"/>
    <property type="project" value="InterPro"/>
</dbReference>
<gene>
    <name evidence="3" type="ORF">JCM21142_1700</name>
</gene>